<keyword evidence="4" id="KW-1185">Reference proteome</keyword>
<evidence type="ECO:0000313" key="3">
    <source>
        <dbReference type="EMBL" id="MBU2713153.1"/>
    </source>
</evidence>
<proteinExistence type="predicted"/>
<feature type="domain" description="OmpA-like" evidence="2">
    <location>
        <begin position="583"/>
        <end position="697"/>
    </location>
</feature>
<dbReference type="Proteomes" id="UP000690515">
    <property type="component" value="Unassembled WGS sequence"/>
</dbReference>
<reference evidence="3 4" key="1">
    <citation type="submission" date="2021-04" db="EMBL/GenBank/DDBJ databases">
        <authorList>
            <person name="Pira H."/>
            <person name="Risdian C."/>
            <person name="Wink J."/>
        </authorList>
    </citation>
    <scope>NUCLEOTIDE SEQUENCE [LARGE SCALE GENOMIC DNA]</scope>
    <source>
        <strain evidence="3 4">WH53</strain>
    </source>
</reference>
<dbReference type="Gene3D" id="3.30.1330.60">
    <property type="entry name" value="OmpA-like domain"/>
    <property type="match status" value="1"/>
</dbReference>
<accession>A0ABS5ZGH3</accession>
<dbReference type="RefSeq" id="WP_215821442.1">
    <property type="nucleotide sequence ID" value="NZ_JAGSOY010000063.1"/>
</dbReference>
<evidence type="ECO:0000259" key="2">
    <source>
        <dbReference type="PROSITE" id="PS51123"/>
    </source>
</evidence>
<dbReference type="CDD" id="cd07185">
    <property type="entry name" value="OmpA_C-like"/>
    <property type="match status" value="1"/>
</dbReference>
<dbReference type="EMBL" id="JAGSOY010000063">
    <property type="protein sequence ID" value="MBU2713153.1"/>
    <property type="molecule type" value="Genomic_DNA"/>
</dbReference>
<evidence type="ECO:0000256" key="1">
    <source>
        <dbReference type="PROSITE-ProRule" id="PRU00473"/>
    </source>
</evidence>
<gene>
    <name evidence="3" type="ORF">KCG35_18970</name>
</gene>
<sequence>MANAVFKLPVLYLVSADFDTNGNIIKNSLQPIPDTLFVTRRTSAKTNQDETVLWTTNYQGYVNLVRSTFIQGSREGKLFEHNQKIHIFFPNPRVISNIYCEHGEKNFIPEVQKLITEDKLKQPGSSNQVTILCDLPKKEYMRDPDDVDEDWYTEWYESVGDDYEVKAIVVPKVEVLIISFSDDLFKDVKVELWPHQSKFVKENIVNAKYGGDNVQKASSLIINTQRKQKIQEGLYNIRITLSDAAFRTINSSGKKHTFQVDEEGLFYYELKENIAFAYKTPTADFCLINGDPIHLEEAMLKQFPDILKDVVKATRDLAQGEGGETDVPAGLNAYMHDINLRHDYSQKIAQIATVKPEELAKGLNNKSRISAAKDILHQFLVDEQYYHTSLVMHIALESENLLGNYDALKKAYELKKKYDHFTGQMNLFISLAANPALNTGTQNVLLRLANNLDTERRSLNQIREAFDIKGWFNPRNTHVLDDAKKEYAILAKLGIPPRLLYVGMRAMAAWGVFSGLFDVYEEYKLLSKSKKQARKTVEDYESCVLEYRKAIAEDGDPNVHKAEQQLKKIAAKTNSYLPVKRIFRSGVIELRANIRFGLDDDTTDDIPVADIVELVNNQPKAKLTLHGHACPLGSDHYNMMLSKKRVDNIRKVFIKKGIQTKKVDTDFSGESYPINKKNGSIFYEESRRVEVCVALPDAEFIFRPSREAMQVLEKYRFAQVNSAMGLEEQQQKMLMAVFNAGVGMAALVPQFAVVTTAIMVLPTAAKSFMTLAEYIDRTAFDSVFTYWLAEKRLEDQLDKRSKYNQRRIDASPDPSEQKDYIKYLNNQYRIRAEVLTALLKLLMRASYRYGNRLGGVFKQPKTESDQALADQCLNELRIKEFIDLFVLNAETWHYPHLVNFDYNLDQFWMDCLDMKDVWDPESWQQQSSTHFANHPLIQRITEANQRAQSATYPYYSIKQMEGGSLSTPTQTKPSDVHSKYFIPCTFQQCFPIHAINSENLSVLMHNFDLNYARLNNDIYKFTAMYVRPYGALASDKGADKPWMMMEEYLKTHDGISPLDQV</sequence>
<protein>
    <submittedName>
        <fullName evidence="3">OmpA family protein</fullName>
    </submittedName>
</protein>
<keyword evidence="1" id="KW-0472">Membrane</keyword>
<feature type="non-terminal residue" evidence="3">
    <location>
        <position position="1061"/>
    </location>
</feature>
<comment type="caution">
    <text evidence="3">The sequence shown here is derived from an EMBL/GenBank/DDBJ whole genome shotgun (WGS) entry which is preliminary data.</text>
</comment>
<dbReference type="SUPFAM" id="SSF103088">
    <property type="entry name" value="OmpA-like"/>
    <property type="match status" value="1"/>
</dbReference>
<name>A0ABS5ZGH3_9GAMM</name>
<dbReference type="PROSITE" id="PS51123">
    <property type="entry name" value="OMPA_2"/>
    <property type="match status" value="1"/>
</dbReference>
<dbReference type="Pfam" id="PF00691">
    <property type="entry name" value="OmpA"/>
    <property type="match status" value="1"/>
</dbReference>
<dbReference type="InterPro" id="IPR036737">
    <property type="entry name" value="OmpA-like_sf"/>
</dbReference>
<dbReference type="InterPro" id="IPR006665">
    <property type="entry name" value="OmpA-like"/>
</dbReference>
<organism evidence="3 4">
    <name type="scientific">Zooshikella harenae</name>
    <dbReference type="NCBI Taxonomy" id="2827238"/>
    <lineage>
        <taxon>Bacteria</taxon>
        <taxon>Pseudomonadati</taxon>
        <taxon>Pseudomonadota</taxon>
        <taxon>Gammaproteobacteria</taxon>
        <taxon>Oceanospirillales</taxon>
        <taxon>Zooshikellaceae</taxon>
        <taxon>Zooshikella</taxon>
    </lineage>
</organism>
<evidence type="ECO:0000313" key="4">
    <source>
        <dbReference type="Proteomes" id="UP000690515"/>
    </source>
</evidence>